<feature type="compositionally biased region" description="Pro residues" evidence="1">
    <location>
        <begin position="140"/>
        <end position="154"/>
    </location>
</feature>
<sequence>MEADGFRRCLTERFLGFDFFLGSELSGLWRRRVLLGHLGSARSGAWRSQSWEPRRQVELPGISVVAPAVPVSSVVAGDVAAPAPPPPPNPPAVFSPAPPREKHSHPETPEEEKRPNKIVVQMPPALGPLEKNPGEDALLAPPPQQQPGDAPPPQQQQLLQPEKAFGPGASSVAAALGGASAVASPPNYPKGGGPSSSQGCSCQGCCTESQAFTTLNAFLISGLVPPTIIAIPKGENERLMLKGVVAAPAAAPIEQPDAPNIRGLSEQMQRLSLHQEGKGGAESEGGERIVHPVGAEGKGSEGIVHPQAVGAEGEREGEGGAEGEVGEGVVQEKEVGGFVVHVEEMDQFLLYVAITPSATLPPIRNASSNNAPRFVSPYPAGIKALAVSDHIFKEQFTVEEKKKKAGKKGKKQGDEVVMMAIIVDVDLASTTDAVSSTVCSFTGQDGGKSRGGRKRRGVAQGDEALCNDQGSKFQPEKMGLGNAELSAEEKESNEKLTVNFLQGTVIKKPTFTLDQLINGEAVEVAPGKPFHPTQPIVGASSRTNQASAKNAGLGGAAGGGRGYEKVKGVLGELGVSVGKEVGAAVAPIVNLLTPLIQALGAQGGGAGGGLRRGVPPSVGTVPLSA</sequence>
<feature type="region of interest" description="Disordered" evidence="1">
    <location>
        <begin position="606"/>
        <end position="625"/>
    </location>
</feature>
<evidence type="ECO:0000256" key="1">
    <source>
        <dbReference type="SAM" id="MobiDB-lite"/>
    </source>
</evidence>
<name>A0A0G4F8I3_9ALVE</name>
<reference evidence="2" key="1">
    <citation type="submission" date="2014-11" db="EMBL/GenBank/DDBJ databases">
        <authorList>
            <person name="Otto D Thomas"/>
            <person name="Naeem Raeece"/>
        </authorList>
    </citation>
    <scope>NUCLEOTIDE SEQUENCE</scope>
</reference>
<evidence type="ECO:0000313" key="2">
    <source>
        <dbReference type="EMBL" id="CEM09015.1"/>
    </source>
</evidence>
<dbReference type="AlphaFoldDB" id="A0A0G4F8I3"/>
<dbReference type="EMBL" id="CDMZ01000200">
    <property type="protein sequence ID" value="CEM09015.1"/>
    <property type="molecule type" value="Genomic_DNA"/>
</dbReference>
<gene>
    <name evidence="2" type="ORF">Cvel_15766</name>
</gene>
<dbReference type="VEuPathDB" id="CryptoDB:Cvel_15766"/>
<accession>A0A0G4F8I3</accession>
<protein>
    <submittedName>
        <fullName evidence="2">Uncharacterized protein</fullName>
    </submittedName>
</protein>
<feature type="region of interest" description="Disordered" evidence="1">
    <location>
        <begin position="82"/>
        <end position="156"/>
    </location>
</feature>
<feature type="compositionally biased region" description="Pro residues" evidence="1">
    <location>
        <begin position="82"/>
        <end position="98"/>
    </location>
</feature>
<feature type="compositionally biased region" description="Basic and acidic residues" evidence="1">
    <location>
        <begin position="99"/>
        <end position="115"/>
    </location>
</feature>
<organism evidence="2">
    <name type="scientific">Chromera velia CCMP2878</name>
    <dbReference type="NCBI Taxonomy" id="1169474"/>
    <lineage>
        <taxon>Eukaryota</taxon>
        <taxon>Sar</taxon>
        <taxon>Alveolata</taxon>
        <taxon>Colpodellida</taxon>
        <taxon>Chromeraceae</taxon>
        <taxon>Chromera</taxon>
    </lineage>
</organism>
<proteinExistence type="predicted"/>